<dbReference type="PANTHER" id="PTHR13454">
    <property type="entry name" value="PROTEIN MCM10 HOMOLOG"/>
    <property type="match status" value="1"/>
</dbReference>
<gene>
    <name evidence="3" type="ORF">C1SCF055_LOCUS3483</name>
</gene>
<evidence type="ECO:0000313" key="5">
    <source>
        <dbReference type="Proteomes" id="UP001152797"/>
    </source>
</evidence>
<evidence type="ECO:0000256" key="1">
    <source>
        <dbReference type="SAM" id="MobiDB-lite"/>
    </source>
</evidence>
<protein>
    <submittedName>
        <fullName evidence="4">Protein MCM10 homolog (Sensitized chromosome inheritance modifier 19)</fullName>
    </submittedName>
</protein>
<evidence type="ECO:0000313" key="4">
    <source>
        <dbReference type="EMBL" id="CAL4762435.1"/>
    </source>
</evidence>
<dbReference type="GO" id="GO:0043596">
    <property type="term" value="C:nuclear replication fork"/>
    <property type="evidence" value="ECO:0007669"/>
    <property type="project" value="TreeGrafter"/>
</dbReference>
<reference evidence="4 5" key="2">
    <citation type="submission" date="2024-05" db="EMBL/GenBank/DDBJ databases">
        <authorList>
            <person name="Chen Y."/>
            <person name="Shah S."/>
            <person name="Dougan E. K."/>
            <person name="Thang M."/>
            <person name="Chan C."/>
        </authorList>
    </citation>
    <scope>NUCLEOTIDE SEQUENCE [LARGE SCALE GENOMIC DNA]</scope>
</reference>
<feature type="region of interest" description="Disordered" evidence="1">
    <location>
        <begin position="248"/>
        <end position="274"/>
    </location>
</feature>
<keyword evidence="5" id="KW-1185">Reference proteome</keyword>
<dbReference type="InterPro" id="IPR012340">
    <property type="entry name" value="NA-bd_OB-fold"/>
</dbReference>
<dbReference type="GO" id="GO:0006270">
    <property type="term" value="P:DNA replication initiation"/>
    <property type="evidence" value="ECO:0007669"/>
    <property type="project" value="InterPro"/>
</dbReference>
<dbReference type="OrthoDB" id="421039at2759"/>
<accession>A0A9P1FGA1</accession>
<reference evidence="3" key="1">
    <citation type="submission" date="2022-10" db="EMBL/GenBank/DDBJ databases">
        <authorList>
            <person name="Chen Y."/>
            <person name="Dougan E. K."/>
            <person name="Chan C."/>
            <person name="Rhodes N."/>
            <person name="Thang M."/>
        </authorList>
    </citation>
    <scope>NUCLEOTIDE SEQUENCE</scope>
</reference>
<dbReference type="GO" id="GO:0003688">
    <property type="term" value="F:DNA replication origin binding"/>
    <property type="evidence" value="ECO:0007669"/>
    <property type="project" value="TreeGrafter"/>
</dbReference>
<dbReference type="EMBL" id="CAMXCT020000181">
    <property type="protein sequence ID" value="CAL1128498.1"/>
    <property type="molecule type" value="Genomic_DNA"/>
</dbReference>
<proteinExistence type="predicted"/>
<feature type="compositionally biased region" description="Basic and acidic residues" evidence="1">
    <location>
        <begin position="260"/>
        <end position="271"/>
    </location>
</feature>
<dbReference type="InterPro" id="IPR055065">
    <property type="entry name" value="OB_MCM10"/>
</dbReference>
<dbReference type="InterPro" id="IPR040184">
    <property type="entry name" value="Mcm10"/>
</dbReference>
<dbReference type="GO" id="GO:0003697">
    <property type="term" value="F:single-stranded DNA binding"/>
    <property type="evidence" value="ECO:0007669"/>
    <property type="project" value="InterPro"/>
</dbReference>
<dbReference type="PANTHER" id="PTHR13454:SF11">
    <property type="entry name" value="PROTEIN MCM10 HOMOLOG"/>
    <property type="match status" value="1"/>
</dbReference>
<dbReference type="EMBL" id="CAMXCT030000181">
    <property type="protein sequence ID" value="CAL4762435.1"/>
    <property type="molecule type" value="Genomic_DNA"/>
</dbReference>
<dbReference type="AlphaFoldDB" id="A0A9P1FGA1"/>
<feature type="domain" description="MCM10 OB-fold" evidence="2">
    <location>
        <begin position="2"/>
        <end position="123"/>
    </location>
</feature>
<dbReference type="Proteomes" id="UP001152797">
    <property type="component" value="Unassembled WGS sequence"/>
</dbReference>
<name>A0A9P1FGA1_9DINO</name>
<dbReference type="EMBL" id="CAMXCT010000181">
    <property type="protein sequence ID" value="CAI3975123.1"/>
    <property type="molecule type" value="Genomic_DNA"/>
</dbReference>
<evidence type="ECO:0000259" key="2">
    <source>
        <dbReference type="Pfam" id="PF22379"/>
    </source>
</evidence>
<comment type="caution">
    <text evidence="3">The sequence shown here is derived from an EMBL/GenBank/DDBJ whole genome shotgun (WGS) entry which is preliminary data.</text>
</comment>
<organism evidence="3">
    <name type="scientific">Cladocopium goreaui</name>
    <dbReference type="NCBI Taxonomy" id="2562237"/>
    <lineage>
        <taxon>Eukaryota</taxon>
        <taxon>Sar</taxon>
        <taxon>Alveolata</taxon>
        <taxon>Dinophyceae</taxon>
        <taxon>Suessiales</taxon>
        <taxon>Symbiodiniaceae</taxon>
        <taxon>Cladocopium</taxon>
    </lineage>
</organism>
<dbReference type="Pfam" id="PF22379">
    <property type="entry name" value="OB_MCM10"/>
    <property type="match status" value="1"/>
</dbReference>
<feature type="region of interest" description="Disordered" evidence="1">
    <location>
        <begin position="184"/>
        <end position="216"/>
    </location>
</feature>
<evidence type="ECO:0000313" key="3">
    <source>
        <dbReference type="EMBL" id="CAI3975123.1"/>
    </source>
</evidence>
<sequence length="440" mass="48680">RKVSAKRWDELMIGKRFVNFNALQNLGDSNKPAVAIGVLYEKGFAKTSNTGSQYVHWSFTDFCTPQPRLLKLLLCSEAFEAWHVDLGKTVHYGAVFAMLNPTASNQRPDQGSETLISAKVTHSTQLVLLGQFPSLGFCSCHKKDGLPCSMPCDTEKTGGRLVCFYHTMHQEAQKIRNFAEMKKSQGTRGADVTPGLVVRPGPTPKAKGASKGTSSCQAGARVTMSWNQAMLAQAQGWGHMEIGRRPHHARPHLLGTRPPAETKREAKENKQHVQALHQQTSSHQISPSPLHSLDFPLLPRHHASTSAVGAGRTRDVLAEILDFWSSLQRDLKDVWRKHSWMQLTPEAAFAGELGRWGAANGKPHGVGCLTLAETQHLGSFREGRAEGVLREMEVQCQGGRFHPLRCARNLDVALLLLFQVARKFPKRKGTLRISQEAKRG</sequence>
<dbReference type="Gene3D" id="2.40.50.140">
    <property type="entry name" value="Nucleic acid-binding proteins"/>
    <property type="match status" value="1"/>
</dbReference>
<feature type="non-terminal residue" evidence="3">
    <location>
        <position position="1"/>
    </location>
</feature>